<dbReference type="EMBL" id="QFQJ01000051">
    <property type="protein sequence ID" value="PZQ88837.1"/>
    <property type="molecule type" value="Genomic_DNA"/>
</dbReference>
<dbReference type="Proteomes" id="UP000249282">
    <property type="component" value="Unassembled WGS sequence"/>
</dbReference>
<organism evidence="1 2">
    <name type="scientific">Acinetobacter johnsonii</name>
    <dbReference type="NCBI Taxonomy" id="40214"/>
    <lineage>
        <taxon>Bacteria</taxon>
        <taxon>Pseudomonadati</taxon>
        <taxon>Pseudomonadota</taxon>
        <taxon>Gammaproteobacteria</taxon>
        <taxon>Moraxellales</taxon>
        <taxon>Moraxellaceae</taxon>
        <taxon>Acinetobacter</taxon>
    </lineage>
</organism>
<protein>
    <submittedName>
        <fullName evidence="1">Uncharacterized protein</fullName>
    </submittedName>
</protein>
<name>A0A2W5T0U7_ACIJO</name>
<evidence type="ECO:0000313" key="2">
    <source>
        <dbReference type="Proteomes" id="UP000249282"/>
    </source>
</evidence>
<gene>
    <name evidence="1" type="ORF">DI542_10005</name>
</gene>
<comment type="caution">
    <text evidence="1">The sequence shown here is derived from an EMBL/GenBank/DDBJ whole genome shotgun (WGS) entry which is preliminary data.</text>
</comment>
<dbReference type="AlphaFoldDB" id="A0A2W5T0U7"/>
<reference evidence="1 2" key="1">
    <citation type="submission" date="2017-11" db="EMBL/GenBank/DDBJ databases">
        <title>Infants hospitalized years apart are colonized by the same room-sourced microbial strains.</title>
        <authorList>
            <person name="Brooks B."/>
            <person name="Olm M.R."/>
            <person name="Firek B.A."/>
            <person name="Baker R."/>
            <person name="Thomas B.C."/>
            <person name="Morowitz M.J."/>
            <person name="Banfield J.F."/>
        </authorList>
    </citation>
    <scope>NUCLEOTIDE SEQUENCE [LARGE SCALE GENOMIC DNA]</scope>
    <source>
        <strain evidence="1">S2_003_000_R3_20</strain>
    </source>
</reference>
<sequence>MADIISLQELADAKLDAQSLEQFINGDVDEEVLTRLSQQYPTIKKLIRDYQKYNGRAYKTYAEMDADKANLSSKTKVTVTNDETASNNGDWQWDGAVFTKSAYDPVNLTKNVIDISSFKVSQLNENNISLVDFRPASGFAWAVNSFNTLIFCSAVKNAAVNFLSIPSWYISNFDYLRVRVL</sequence>
<accession>A0A2W5T0U7</accession>
<proteinExistence type="predicted"/>
<evidence type="ECO:0000313" key="1">
    <source>
        <dbReference type="EMBL" id="PZQ88837.1"/>
    </source>
</evidence>
<feature type="non-terminal residue" evidence="1">
    <location>
        <position position="181"/>
    </location>
</feature>